<reference evidence="1 2" key="1">
    <citation type="submission" date="2013-01" db="EMBL/GenBank/DDBJ databases">
        <authorList>
            <person name="Fiebig A."/>
            <person name="Goeker M."/>
            <person name="Klenk H.-P.P."/>
        </authorList>
    </citation>
    <scope>NUCLEOTIDE SEQUENCE [LARGE SCALE GENOMIC DNA]</scope>
    <source>
        <strain evidence="1 2">DSM 24838</strain>
        <plasmid evidence="1 2">pWENMAR1</plasmid>
    </source>
</reference>
<dbReference type="InterPro" id="IPR001343">
    <property type="entry name" value="Hemolysn_Ca-bd"/>
</dbReference>
<dbReference type="PROSITE" id="PS00330">
    <property type="entry name" value="HEMOLYSIN_CALCIUM"/>
    <property type="match status" value="1"/>
</dbReference>
<dbReference type="EMBL" id="AONG01000001">
    <property type="protein sequence ID" value="KIQ71403.1"/>
    <property type="molecule type" value="Genomic_DNA"/>
</dbReference>
<evidence type="ECO:0000313" key="2">
    <source>
        <dbReference type="Proteomes" id="UP000035100"/>
    </source>
</evidence>
<sequence>MREESILNFLQSDSDGYVLAEGRLNAVADAAATRILAAGDAGAPAGPIVQRVEAEGLSVTGSAVEATWYFDHPGAGVFPTGGPILNERLKAEAPGYAEALDNGDYDYVGIGIATSGVLEEGTAEVAVSVIFVDTDAVALVDNRGSSDIFDIYGSLGPDEILGTDAGERIFSGELFRGQDLGGDVVRAGGGDDEIWGDDLYADTLIGGDGDDTYWYPTYLYNEDGPDVIVEEVDGGTDTIVFEGEFSLEGYANVENLTAWDVVVGNELGNTLRAIFNSETVFDGKAGDDTMIGSRGSDLFIVDSAGDMVIEEGRGARGSHDVVRAYTDYTLDEGQRIEQLELRRVRDEGGEVVQDVSATGNEFGNRIIGNGQRNALEGGAGDDELIGAGGTDILTGGAGADVFRFTERPGADGPDRITDFESGTDRIWLDAGALGVDLGDADFVPLKTMPELVRLGTEAQDADDLLIWDAGTRTGYVDIDGAGGIAPVALIAFDEGGDTPMIGDVWLV</sequence>
<name>A0A0D0QK68_9RHOB</name>
<protein>
    <submittedName>
        <fullName evidence="1">RTX toxin</fullName>
    </submittedName>
</protein>
<dbReference type="PRINTS" id="PR00313">
    <property type="entry name" value="CABNDNGRPT"/>
</dbReference>
<dbReference type="InterPro" id="IPR011049">
    <property type="entry name" value="Serralysin-like_metalloprot_C"/>
</dbReference>
<organism evidence="1 2">
    <name type="scientific">Wenxinia marina DSM 24838</name>
    <dbReference type="NCBI Taxonomy" id="1123501"/>
    <lineage>
        <taxon>Bacteria</taxon>
        <taxon>Pseudomonadati</taxon>
        <taxon>Pseudomonadota</taxon>
        <taxon>Alphaproteobacteria</taxon>
        <taxon>Rhodobacterales</taxon>
        <taxon>Roseobacteraceae</taxon>
        <taxon>Wenxinia</taxon>
    </lineage>
</organism>
<dbReference type="Proteomes" id="UP000035100">
    <property type="component" value="Plasmid pWENMAR1"/>
</dbReference>
<dbReference type="eggNOG" id="COG2931">
    <property type="taxonomic scope" value="Bacteria"/>
</dbReference>
<dbReference type="SUPFAM" id="SSF51120">
    <property type="entry name" value="beta-Roll"/>
    <property type="match status" value="3"/>
</dbReference>
<proteinExistence type="predicted"/>
<keyword evidence="1" id="KW-0614">Plasmid</keyword>
<gene>
    <name evidence="1" type="ORF">Wenmar_04113</name>
</gene>
<dbReference type="Gene3D" id="2.150.10.10">
    <property type="entry name" value="Serralysin-like metalloprotease, C-terminal"/>
    <property type="match status" value="2"/>
</dbReference>
<evidence type="ECO:0000313" key="1">
    <source>
        <dbReference type="EMBL" id="KIQ71403.1"/>
    </source>
</evidence>
<dbReference type="Pfam" id="PF00353">
    <property type="entry name" value="HemolysinCabind"/>
    <property type="match status" value="4"/>
</dbReference>
<dbReference type="InterPro" id="IPR018511">
    <property type="entry name" value="Hemolysin-typ_Ca-bd_CS"/>
</dbReference>
<keyword evidence="2" id="KW-1185">Reference proteome</keyword>
<comment type="caution">
    <text evidence="1">The sequence shown here is derived from an EMBL/GenBank/DDBJ whole genome shotgun (WGS) entry which is preliminary data.</text>
</comment>
<dbReference type="AlphaFoldDB" id="A0A0D0QK68"/>
<accession>A0A0D0QK68</accession>
<geneLocation type="plasmid" evidence="1 2">
    <name>pWENMAR1</name>
</geneLocation>
<dbReference type="GO" id="GO:0005509">
    <property type="term" value="F:calcium ion binding"/>
    <property type="evidence" value="ECO:0007669"/>
    <property type="project" value="InterPro"/>
</dbReference>